<dbReference type="GO" id="GO:0004360">
    <property type="term" value="F:glutamine-fructose-6-phosphate transaminase (isomerizing) activity"/>
    <property type="evidence" value="ECO:0007669"/>
    <property type="project" value="UniProtKB-EC"/>
</dbReference>
<dbReference type="SUPFAM" id="SSF56235">
    <property type="entry name" value="N-terminal nucleophile aminohydrolases (Ntn hydrolases)"/>
    <property type="match status" value="1"/>
</dbReference>
<keyword evidence="2" id="KW-0315">Glutamine amidotransferase</keyword>
<name>A0A0J6W8J1_9MYCO</name>
<dbReference type="InterPro" id="IPR017932">
    <property type="entry name" value="GATase_2_dom"/>
</dbReference>
<gene>
    <name evidence="4" type="primary">glmS_1</name>
    <name evidence="4" type="ORF">MOBUDSM44075_01317</name>
</gene>
<evidence type="ECO:0000256" key="1">
    <source>
        <dbReference type="ARBA" id="ARBA00022679"/>
    </source>
</evidence>
<evidence type="ECO:0000313" key="5">
    <source>
        <dbReference type="Proteomes" id="UP000036313"/>
    </source>
</evidence>
<evidence type="ECO:0000259" key="3">
    <source>
        <dbReference type="PROSITE" id="PS51278"/>
    </source>
</evidence>
<dbReference type="PROSITE" id="PS51278">
    <property type="entry name" value="GATASE_TYPE_2"/>
    <property type="match status" value="1"/>
</dbReference>
<dbReference type="Proteomes" id="UP000036313">
    <property type="component" value="Unassembled WGS sequence"/>
</dbReference>
<feature type="domain" description="Glutamine amidotransferase type-2" evidence="3">
    <location>
        <begin position="2"/>
        <end position="305"/>
    </location>
</feature>
<proteinExistence type="predicted"/>
<dbReference type="AlphaFoldDB" id="A0A0J6W8J1"/>
<keyword evidence="4" id="KW-0032">Aminotransferase</keyword>
<comment type="caution">
    <text evidence="4">The sequence shown here is derived from an EMBL/GenBank/DDBJ whole genome shotgun (WGS) entry which is preliminary data.</text>
</comment>
<reference evidence="4 5" key="1">
    <citation type="journal article" date="2015" name="Genome Biol. Evol.">
        <title>Characterization of Three Mycobacterium spp. with Potential Use in Bioremediation by Genome Sequencing and Comparative Genomics.</title>
        <authorList>
            <person name="Das S."/>
            <person name="Pettersson B.M."/>
            <person name="Behra P.R."/>
            <person name="Ramesh M."/>
            <person name="Dasgupta S."/>
            <person name="Bhattacharya A."/>
            <person name="Kirsebom L.A."/>
        </authorList>
    </citation>
    <scope>NUCLEOTIDE SEQUENCE [LARGE SCALE GENOMIC DNA]</scope>
    <source>
        <strain evidence="4 5">DSM 44075</strain>
    </source>
</reference>
<dbReference type="RefSeq" id="WP_048422560.1">
    <property type="nucleotide sequence ID" value="NZ_JYNU01000007.1"/>
</dbReference>
<dbReference type="EC" id="2.6.1.16" evidence="4"/>
<dbReference type="PATRIC" id="fig|1807.14.peg.1328"/>
<dbReference type="InterPro" id="IPR029055">
    <property type="entry name" value="Ntn_hydrolases_N"/>
</dbReference>
<evidence type="ECO:0000313" key="4">
    <source>
        <dbReference type="EMBL" id="KMO79515.1"/>
    </source>
</evidence>
<keyword evidence="1 4" id="KW-0808">Transferase</keyword>
<dbReference type="PANTHER" id="PTHR11907">
    <property type="entry name" value="AMIDOPHOSPHORIBOSYLTRANSFERASE"/>
    <property type="match status" value="1"/>
</dbReference>
<dbReference type="EMBL" id="JYNU01000007">
    <property type="protein sequence ID" value="KMO79515.1"/>
    <property type="molecule type" value="Genomic_DNA"/>
</dbReference>
<sequence>MCGIVGLHLRTPELYPLLGTLLSSMLCEMGDRGSDSAGVAVYGDPTWSPPGQGCVSVADLGTGRTEDVELVRRTVAVALDEDVDAVEVVAVGDSHLLSCDTSSEALLAAVRGCYPHAIVAGFGSDMAVLKGVGHPRVLTEGWALSGAQGWQGVGHTRMATESAVTPSGCHPYAVGPGQCMVHNGSFANHATIRRELRARGVVFDSENDTEVGARFIAAQLSEGRDVESALKELCATFDGFYTLLVSNRDSFAVVRDAIACKPAVIAEAPDWVAMASEYRALSGLPGVENARIWEPEPEVVYAWSR</sequence>
<dbReference type="Pfam" id="PF13522">
    <property type="entry name" value="GATase_6"/>
    <property type="match status" value="1"/>
</dbReference>
<organism evidence="4 5">
    <name type="scientific">Mycolicibacterium obuense</name>
    <dbReference type="NCBI Taxonomy" id="1807"/>
    <lineage>
        <taxon>Bacteria</taxon>
        <taxon>Bacillati</taxon>
        <taxon>Actinomycetota</taxon>
        <taxon>Actinomycetes</taxon>
        <taxon>Mycobacteriales</taxon>
        <taxon>Mycobacteriaceae</taxon>
        <taxon>Mycolicibacterium</taxon>
    </lineage>
</organism>
<protein>
    <submittedName>
        <fullName evidence="4">Glutamine--fructose-6-phosphate aminotransferase [isomerizing]</fullName>
        <ecNumber evidence="4">2.6.1.16</ecNumber>
    </submittedName>
</protein>
<dbReference type="Gene3D" id="3.60.20.10">
    <property type="entry name" value="Glutamine Phosphoribosylpyrophosphate, subunit 1, domain 1"/>
    <property type="match status" value="1"/>
</dbReference>
<accession>A0A0J6W8J1</accession>
<evidence type="ECO:0000256" key="2">
    <source>
        <dbReference type="ARBA" id="ARBA00022962"/>
    </source>
</evidence>